<feature type="transmembrane region" description="Helical" evidence="15">
    <location>
        <begin position="378"/>
        <end position="400"/>
    </location>
</feature>
<dbReference type="InterPro" id="IPR001757">
    <property type="entry name" value="P_typ_ATPase"/>
</dbReference>
<evidence type="ECO:0000256" key="14">
    <source>
        <dbReference type="ARBA" id="ARBA00023136"/>
    </source>
</evidence>
<dbReference type="NCBIfam" id="TIGR01512">
    <property type="entry name" value="ATPase-IB2_Cd"/>
    <property type="match status" value="1"/>
</dbReference>
<dbReference type="Gene3D" id="3.40.50.1000">
    <property type="entry name" value="HAD superfamily/HAD-like"/>
    <property type="match status" value="1"/>
</dbReference>
<dbReference type="InterPro" id="IPR023214">
    <property type="entry name" value="HAD_sf"/>
</dbReference>
<sequence>MLPPPGPGTVASDALEVLDDPVEQRRFTRFHTDAAGQAVADSALRISGMHCAACAGLIEQAVQRVGGVLEATVSASGERARVRWLPGRTRLTDIVQAIRAAGYDAAPDTALDAREARKLEHRQAVWRLFVAAFCGMQVMMMATPSYVATGNELAPDLRQLLNWGSWLLSLPVMVFAAGPFFTGAWRGLRQRRIGMDVPVALGVLVTFVASTGATFDPDGIFGHEVYFDSLTMFVSFLLAGRLLETRARHRVAQVLETALDGMPETALRLDAQGQSERVSVQRLVPGDRVRVPVGQAFPADALLTEGSTRADESLLTGESVPVAKPLGAAVVAGSINLGAPVVVQVQRVGSDTRLEGIVALMRDAMSQRPSLTRAADRWAAPFLWVVLLLAAGAAAVWSVIDPSRAVWVAVSVLIVTCPCALSLAAPSALLSATSALARRGLLLQRLDALESFTRIQRIYFDKTGTVTDEHLQYTGLQRLAGGVDPAGDAQALAMAASLAGWSQHPLSQALAAAAAPVAGTDAHVWQDVQERPGQGLQARDAAGRLWRLGRAGFVAPGLAAEAADAGGRAAVWWGADGQASHCFEFDETLRPDARATVAALRQRGLQVVLLSGDRPDRAARMGQRLAVDQVIGGATPESKLAEVATAQAQGLRVAMVGDGINDAPVLARADASFAMGQGALVSRAQADAVVASSRLGDLVLAHDLAGRTMAVVRQNMLWAASYNAVCIPLALVGWLPPWAAGLGMATSSLLVIGNSLRLARPLQPAGDMPPTPA</sequence>
<name>A0A480ARS9_9BURK</name>
<evidence type="ECO:0000256" key="3">
    <source>
        <dbReference type="ARBA" id="ARBA00022448"/>
    </source>
</evidence>
<organism evidence="17 18">
    <name type="scientific">Pseudaquabacterium pictum</name>
    <dbReference type="NCBI Taxonomy" id="2315236"/>
    <lineage>
        <taxon>Bacteria</taxon>
        <taxon>Pseudomonadati</taxon>
        <taxon>Pseudomonadota</taxon>
        <taxon>Betaproteobacteria</taxon>
        <taxon>Burkholderiales</taxon>
        <taxon>Sphaerotilaceae</taxon>
        <taxon>Pseudaquabacterium</taxon>
    </lineage>
</organism>
<dbReference type="AlphaFoldDB" id="A0A480ARS9"/>
<dbReference type="GO" id="GO:0016887">
    <property type="term" value="F:ATP hydrolysis activity"/>
    <property type="evidence" value="ECO:0007669"/>
    <property type="project" value="InterPro"/>
</dbReference>
<dbReference type="InterPro" id="IPR023299">
    <property type="entry name" value="ATPase_P-typ_cyto_dom_N"/>
</dbReference>
<proteinExistence type="inferred from homology"/>
<keyword evidence="14 15" id="KW-0472">Membrane</keyword>
<evidence type="ECO:0000256" key="11">
    <source>
        <dbReference type="ARBA" id="ARBA00022967"/>
    </source>
</evidence>
<evidence type="ECO:0000259" key="16">
    <source>
        <dbReference type="PROSITE" id="PS50846"/>
    </source>
</evidence>
<feature type="transmembrane region" description="Helical" evidence="15">
    <location>
        <begin position="163"/>
        <end position="181"/>
    </location>
</feature>
<evidence type="ECO:0000256" key="9">
    <source>
        <dbReference type="ARBA" id="ARBA00022840"/>
    </source>
</evidence>
<dbReference type="PRINTS" id="PR00119">
    <property type="entry name" value="CATATPASE"/>
</dbReference>
<dbReference type="SUPFAM" id="SSF55008">
    <property type="entry name" value="HMA, heavy metal-associated domain"/>
    <property type="match status" value="1"/>
</dbReference>
<evidence type="ECO:0000256" key="8">
    <source>
        <dbReference type="ARBA" id="ARBA00022741"/>
    </source>
</evidence>
<dbReference type="NCBIfam" id="TIGR01494">
    <property type="entry name" value="ATPase_P-type"/>
    <property type="match status" value="2"/>
</dbReference>
<keyword evidence="9 15" id="KW-0067">ATP-binding</keyword>
<dbReference type="Pfam" id="PF00403">
    <property type="entry name" value="HMA"/>
    <property type="match status" value="1"/>
</dbReference>
<evidence type="ECO:0000256" key="6">
    <source>
        <dbReference type="ARBA" id="ARBA00022692"/>
    </source>
</evidence>
<dbReference type="GO" id="GO:0043682">
    <property type="term" value="F:P-type divalent copper transporter activity"/>
    <property type="evidence" value="ECO:0007669"/>
    <property type="project" value="TreeGrafter"/>
</dbReference>
<feature type="domain" description="HMA" evidence="16">
    <location>
        <begin position="40"/>
        <end position="106"/>
    </location>
</feature>
<dbReference type="InterPro" id="IPR018303">
    <property type="entry name" value="ATPase_P-typ_P_site"/>
</dbReference>
<dbReference type="Gene3D" id="3.40.1110.10">
    <property type="entry name" value="Calcium-transporting ATPase, cytoplasmic domain N"/>
    <property type="match status" value="1"/>
</dbReference>
<dbReference type="NCBIfam" id="TIGR01511">
    <property type="entry name" value="ATPase-IB1_Cu"/>
    <property type="match status" value="1"/>
</dbReference>
<evidence type="ECO:0000313" key="18">
    <source>
        <dbReference type="Proteomes" id="UP000301751"/>
    </source>
</evidence>
<keyword evidence="11" id="KW-1278">Translocase</keyword>
<keyword evidence="8 15" id="KW-0547">Nucleotide-binding</keyword>
<dbReference type="FunFam" id="3.30.70.100:FF:000005">
    <property type="entry name" value="Copper-exporting P-type ATPase A"/>
    <property type="match status" value="1"/>
</dbReference>
<dbReference type="InterPro" id="IPR006121">
    <property type="entry name" value="HMA_dom"/>
</dbReference>
<dbReference type="SUPFAM" id="SSF81653">
    <property type="entry name" value="Calcium ATPase, transduction domain A"/>
    <property type="match status" value="1"/>
</dbReference>
<keyword evidence="4 15" id="KW-1003">Cell membrane</keyword>
<keyword evidence="10" id="KW-0460">Magnesium</keyword>
<dbReference type="GO" id="GO:0005886">
    <property type="term" value="C:plasma membrane"/>
    <property type="evidence" value="ECO:0007669"/>
    <property type="project" value="UniProtKB-SubCell"/>
</dbReference>
<dbReference type="InterPro" id="IPR036163">
    <property type="entry name" value="HMA_dom_sf"/>
</dbReference>
<comment type="caution">
    <text evidence="17">The sequence shown here is derived from an EMBL/GenBank/DDBJ whole genome shotgun (WGS) entry which is preliminary data.</text>
</comment>
<keyword evidence="18" id="KW-1185">Reference proteome</keyword>
<keyword evidence="12 15" id="KW-1133">Transmembrane helix</keyword>
<dbReference type="CDD" id="cd00371">
    <property type="entry name" value="HMA"/>
    <property type="match status" value="1"/>
</dbReference>
<dbReference type="GO" id="GO:0005507">
    <property type="term" value="F:copper ion binding"/>
    <property type="evidence" value="ECO:0007669"/>
    <property type="project" value="TreeGrafter"/>
</dbReference>
<evidence type="ECO:0000256" key="5">
    <source>
        <dbReference type="ARBA" id="ARBA00022553"/>
    </source>
</evidence>
<evidence type="ECO:0000256" key="7">
    <source>
        <dbReference type="ARBA" id="ARBA00022723"/>
    </source>
</evidence>
<dbReference type="GO" id="GO:0005524">
    <property type="term" value="F:ATP binding"/>
    <property type="evidence" value="ECO:0007669"/>
    <property type="project" value="UniProtKB-UniRule"/>
</dbReference>
<dbReference type="PROSITE" id="PS50846">
    <property type="entry name" value="HMA_2"/>
    <property type="match status" value="1"/>
</dbReference>
<dbReference type="NCBIfam" id="TIGR01525">
    <property type="entry name" value="ATPase-IB_hvy"/>
    <property type="match status" value="1"/>
</dbReference>
<feature type="transmembrane region" description="Helical" evidence="15">
    <location>
        <begin position="225"/>
        <end position="243"/>
    </location>
</feature>
<dbReference type="GO" id="GO:0055070">
    <property type="term" value="P:copper ion homeostasis"/>
    <property type="evidence" value="ECO:0007669"/>
    <property type="project" value="TreeGrafter"/>
</dbReference>
<evidence type="ECO:0000256" key="1">
    <source>
        <dbReference type="ARBA" id="ARBA00004651"/>
    </source>
</evidence>
<dbReference type="RefSeq" id="WP_228026996.1">
    <property type="nucleotide sequence ID" value="NZ_BJCL01000003.1"/>
</dbReference>
<gene>
    <name evidence="17" type="ORF">AQPW35_14860</name>
</gene>
<protein>
    <submittedName>
        <fullName evidence="17">Cation-transporting P-type ATPase</fullName>
    </submittedName>
</protein>
<keyword evidence="5" id="KW-0597">Phosphoprotein</keyword>
<dbReference type="CDD" id="cd02079">
    <property type="entry name" value="P-type_ATPase_HM"/>
    <property type="match status" value="1"/>
</dbReference>
<feature type="transmembrane region" description="Helical" evidence="15">
    <location>
        <begin position="124"/>
        <end position="143"/>
    </location>
</feature>
<dbReference type="Proteomes" id="UP000301751">
    <property type="component" value="Unassembled WGS sequence"/>
</dbReference>
<dbReference type="Pfam" id="PF00702">
    <property type="entry name" value="Hydrolase"/>
    <property type="match status" value="1"/>
</dbReference>
<reference evidence="18" key="1">
    <citation type="submission" date="2019-03" db="EMBL/GenBank/DDBJ databases">
        <title>Aquabacterium pictum sp.nov., the first bacteriochlorophyll a-containing freshwater bacterium in the genus Aquabacterium of the class Betaproteobacteria.</title>
        <authorList>
            <person name="Hirose S."/>
            <person name="Tank M."/>
            <person name="Hara E."/>
            <person name="Tamaki H."/>
            <person name="Takaichi S."/>
            <person name="Haruta S."/>
            <person name="Hanada S."/>
        </authorList>
    </citation>
    <scope>NUCLEOTIDE SEQUENCE [LARGE SCALE GENOMIC DNA]</scope>
    <source>
        <strain evidence="18">W35</strain>
    </source>
</reference>
<dbReference type="InterPro" id="IPR008250">
    <property type="entry name" value="ATPase_P-typ_transduc_dom_A_sf"/>
</dbReference>
<keyword evidence="6 15" id="KW-0812">Transmembrane</keyword>
<keyword evidence="13" id="KW-0406">Ion transport</keyword>
<dbReference type="PANTHER" id="PTHR43520:SF5">
    <property type="entry name" value="CATION-TRANSPORTING P-TYPE ATPASE-RELATED"/>
    <property type="match status" value="1"/>
</dbReference>
<keyword evidence="7 15" id="KW-0479">Metal-binding</keyword>
<dbReference type="InterPro" id="IPR059000">
    <property type="entry name" value="ATPase_P-type_domA"/>
</dbReference>
<dbReference type="PROSITE" id="PS00154">
    <property type="entry name" value="ATPASE_E1_E2"/>
    <property type="match status" value="1"/>
</dbReference>
<dbReference type="EMBL" id="BJCL01000003">
    <property type="protein sequence ID" value="GCL62405.1"/>
    <property type="molecule type" value="Genomic_DNA"/>
</dbReference>
<dbReference type="Gene3D" id="2.70.150.10">
    <property type="entry name" value="Calcium-transporting ATPase, cytoplasmic transduction domain A"/>
    <property type="match status" value="1"/>
</dbReference>
<dbReference type="InterPro" id="IPR036412">
    <property type="entry name" value="HAD-like_sf"/>
</dbReference>
<dbReference type="InterPro" id="IPR027256">
    <property type="entry name" value="P-typ_ATPase_IB"/>
</dbReference>
<dbReference type="Gene3D" id="3.30.70.100">
    <property type="match status" value="1"/>
</dbReference>
<comment type="similarity">
    <text evidence="2 15">Belongs to the cation transport ATPase (P-type) (TC 3.A.3) family. Type IB subfamily.</text>
</comment>
<evidence type="ECO:0000313" key="17">
    <source>
        <dbReference type="EMBL" id="GCL62405.1"/>
    </source>
</evidence>
<feature type="transmembrane region" description="Helical" evidence="15">
    <location>
        <begin position="716"/>
        <end position="735"/>
    </location>
</feature>
<feature type="transmembrane region" description="Helical" evidence="15">
    <location>
        <begin position="406"/>
        <end position="430"/>
    </location>
</feature>
<evidence type="ECO:0000256" key="12">
    <source>
        <dbReference type="ARBA" id="ARBA00022989"/>
    </source>
</evidence>
<evidence type="ECO:0000256" key="13">
    <source>
        <dbReference type="ARBA" id="ARBA00023065"/>
    </source>
</evidence>
<dbReference type="Pfam" id="PF00122">
    <property type="entry name" value="E1-E2_ATPase"/>
    <property type="match status" value="1"/>
</dbReference>
<accession>A0A480ARS9</accession>
<dbReference type="PANTHER" id="PTHR43520">
    <property type="entry name" value="ATP7, ISOFORM B"/>
    <property type="match status" value="1"/>
</dbReference>
<keyword evidence="3" id="KW-0813">Transport</keyword>
<comment type="subcellular location">
    <subcellularLocation>
        <location evidence="1">Cell membrane</location>
        <topology evidence="1">Multi-pass membrane protein</topology>
    </subcellularLocation>
</comment>
<dbReference type="SUPFAM" id="SSF56784">
    <property type="entry name" value="HAD-like"/>
    <property type="match status" value="1"/>
</dbReference>
<evidence type="ECO:0000256" key="4">
    <source>
        <dbReference type="ARBA" id="ARBA00022475"/>
    </source>
</evidence>
<evidence type="ECO:0000256" key="2">
    <source>
        <dbReference type="ARBA" id="ARBA00006024"/>
    </source>
</evidence>
<evidence type="ECO:0000256" key="10">
    <source>
        <dbReference type="ARBA" id="ARBA00022842"/>
    </source>
</evidence>
<feature type="transmembrane region" description="Helical" evidence="15">
    <location>
        <begin position="193"/>
        <end position="213"/>
    </location>
</feature>
<evidence type="ECO:0000256" key="15">
    <source>
        <dbReference type="RuleBase" id="RU362081"/>
    </source>
</evidence>